<comment type="caution">
    <text evidence="1">The sequence shown here is derived from an EMBL/GenBank/DDBJ whole genome shotgun (WGS) entry which is preliminary data.</text>
</comment>
<sequence>MVSSSAIQQPYLRRIQSIDTVIPALHLKGISHPGFSESFRGNLGRKC</sequence>
<dbReference type="AlphaFoldDB" id="A0A0C1CB26"/>
<reference evidence="1 2" key="1">
    <citation type="journal article" date="2014" name="Mol. Biol. Evol.">
        <title>Massive expansion of Ubiquitination-related gene families within the Chlamydiae.</title>
        <authorList>
            <person name="Domman D."/>
            <person name="Collingro A."/>
            <person name="Lagkouvardos I."/>
            <person name="Gehre L."/>
            <person name="Weinmaier T."/>
            <person name="Rattei T."/>
            <person name="Subtil A."/>
            <person name="Horn M."/>
        </authorList>
    </citation>
    <scope>NUCLEOTIDE SEQUENCE [LARGE SCALE GENOMIC DNA]</scope>
    <source>
        <strain evidence="1 2">OEW1</strain>
    </source>
</reference>
<gene>
    <name evidence="1" type="ORF">DB43_ES00140</name>
</gene>
<proteinExistence type="predicted"/>
<accession>A0A0C1CB26</accession>
<evidence type="ECO:0000313" key="1">
    <source>
        <dbReference type="EMBL" id="KIA78140.1"/>
    </source>
</evidence>
<dbReference type="EMBL" id="JSAM01000037">
    <property type="protein sequence ID" value="KIA78140.1"/>
    <property type="molecule type" value="Genomic_DNA"/>
</dbReference>
<evidence type="ECO:0000313" key="2">
    <source>
        <dbReference type="Proteomes" id="UP000031307"/>
    </source>
</evidence>
<dbReference type="Proteomes" id="UP000031307">
    <property type="component" value="Unassembled WGS sequence"/>
</dbReference>
<organism evidence="1 2">
    <name type="scientific">Parachlamydia acanthamoebae</name>
    <dbReference type="NCBI Taxonomy" id="83552"/>
    <lineage>
        <taxon>Bacteria</taxon>
        <taxon>Pseudomonadati</taxon>
        <taxon>Chlamydiota</taxon>
        <taxon>Chlamydiia</taxon>
        <taxon>Parachlamydiales</taxon>
        <taxon>Parachlamydiaceae</taxon>
        <taxon>Parachlamydia</taxon>
    </lineage>
</organism>
<name>A0A0C1CB26_9BACT</name>
<protein>
    <submittedName>
        <fullName evidence="1">Uncharacterized protein</fullName>
    </submittedName>
</protein>